<comment type="caution">
    <text evidence="1">The sequence shown here is derived from an EMBL/GenBank/DDBJ whole genome shotgun (WGS) entry which is preliminary data.</text>
</comment>
<accession>A0A218Z633</accession>
<reference evidence="1 2" key="1">
    <citation type="submission" date="2017-04" db="EMBL/GenBank/DDBJ databases">
        <title>Draft genome sequence of Marssonina coronaria NL1: causal agent of apple blotch.</title>
        <authorList>
            <person name="Cheng Q."/>
        </authorList>
    </citation>
    <scope>NUCLEOTIDE SEQUENCE [LARGE SCALE GENOMIC DNA]</scope>
    <source>
        <strain evidence="1 2">NL1</strain>
    </source>
</reference>
<gene>
    <name evidence="1" type="ORF">B2J93_7190</name>
</gene>
<dbReference type="OrthoDB" id="3549121at2759"/>
<dbReference type="InParanoid" id="A0A218Z633"/>
<organism evidence="1 2">
    <name type="scientific">Diplocarpon coronariae</name>
    <dbReference type="NCBI Taxonomy" id="2795749"/>
    <lineage>
        <taxon>Eukaryota</taxon>
        <taxon>Fungi</taxon>
        <taxon>Dikarya</taxon>
        <taxon>Ascomycota</taxon>
        <taxon>Pezizomycotina</taxon>
        <taxon>Leotiomycetes</taxon>
        <taxon>Helotiales</taxon>
        <taxon>Drepanopezizaceae</taxon>
        <taxon>Diplocarpon</taxon>
    </lineage>
</organism>
<sequence length="135" mass="14467">MNLVLGAGTGLGVDIYDARQTFAPVEGGTFCATWNGGVTGTVVSGVASYYRTANGSGPYKIDFQYFLKTSESPPASFLVKQFGWEVSRVGRTTYVFETGDARYSTVNTGVYIGVETGYVVNNTKTYSSVDGYTLV</sequence>
<dbReference type="Gene3D" id="2.40.160.20">
    <property type="match status" value="1"/>
</dbReference>
<name>A0A218Z633_9HELO</name>
<keyword evidence="2" id="KW-1185">Reference proteome</keyword>
<evidence type="ECO:0000313" key="2">
    <source>
        <dbReference type="Proteomes" id="UP000242519"/>
    </source>
</evidence>
<proteinExistence type="predicted"/>
<dbReference type="Proteomes" id="UP000242519">
    <property type="component" value="Unassembled WGS sequence"/>
</dbReference>
<dbReference type="EMBL" id="MZNU01000188">
    <property type="protein sequence ID" value="OWP03164.1"/>
    <property type="molecule type" value="Genomic_DNA"/>
</dbReference>
<evidence type="ECO:0000313" key="1">
    <source>
        <dbReference type="EMBL" id="OWP03164.1"/>
    </source>
</evidence>
<dbReference type="AlphaFoldDB" id="A0A218Z633"/>
<protein>
    <submittedName>
        <fullName evidence="1">Uncharacterized protein</fullName>
    </submittedName>
</protein>